<dbReference type="InterPro" id="IPR036875">
    <property type="entry name" value="Znf_CCHC_sf"/>
</dbReference>
<gene>
    <name evidence="4" type="ORF">LEMA_P000720.1</name>
</gene>
<evidence type="ECO:0000313" key="5">
    <source>
        <dbReference type="Proteomes" id="UP000002668"/>
    </source>
</evidence>
<feature type="domain" description="CCHC-type" evidence="3">
    <location>
        <begin position="565"/>
        <end position="579"/>
    </location>
</feature>
<feature type="domain" description="CCHC-type" evidence="3">
    <location>
        <begin position="542"/>
        <end position="557"/>
    </location>
</feature>
<dbReference type="SUPFAM" id="SSF57756">
    <property type="entry name" value="Retrovirus zinc finger-like domains"/>
    <property type="match status" value="5"/>
</dbReference>
<dbReference type="InParanoid" id="E5ADJ6"/>
<dbReference type="OrthoDB" id="8026949at2759"/>
<dbReference type="PROSITE" id="PS50158">
    <property type="entry name" value="ZF_CCHC"/>
    <property type="match status" value="9"/>
</dbReference>
<feature type="domain" description="CCHC-type" evidence="3">
    <location>
        <begin position="497"/>
        <end position="512"/>
    </location>
</feature>
<dbReference type="InterPro" id="IPR042246">
    <property type="entry name" value="ZCCHC9"/>
</dbReference>
<dbReference type="InterPro" id="IPR001878">
    <property type="entry name" value="Znf_CCHC"/>
</dbReference>
<keyword evidence="1" id="KW-0862">Zinc</keyword>
<keyword evidence="5" id="KW-1185">Reference proteome</keyword>
<dbReference type="PANTHER" id="PTHR46242">
    <property type="entry name" value="ZINC FINGER CCHC DOMAIN-CONTAINING PROTEIN 9 ZCCHC9"/>
    <property type="match status" value="1"/>
</dbReference>
<dbReference type="eggNOG" id="KOG0335">
    <property type="taxonomic scope" value="Eukaryota"/>
</dbReference>
<keyword evidence="1" id="KW-0863">Zinc-finger</keyword>
<protein>
    <recommendedName>
        <fullName evidence="3">CCHC-type domain-containing protein</fullName>
    </recommendedName>
</protein>
<dbReference type="PANTHER" id="PTHR46242:SF1">
    <property type="entry name" value="ZINC FINGER CCHC DOMAIN-CONTAINING PROTEIN 9"/>
    <property type="match status" value="1"/>
</dbReference>
<dbReference type="Gene3D" id="4.10.60.10">
    <property type="entry name" value="Zinc finger, CCHC-type"/>
    <property type="match status" value="5"/>
</dbReference>
<dbReference type="GO" id="GO:0003676">
    <property type="term" value="F:nucleic acid binding"/>
    <property type="evidence" value="ECO:0007669"/>
    <property type="project" value="InterPro"/>
</dbReference>
<keyword evidence="1" id="KW-0479">Metal-binding</keyword>
<dbReference type="AlphaFoldDB" id="E5ADJ6"/>
<feature type="domain" description="CCHC-type" evidence="3">
    <location>
        <begin position="450"/>
        <end position="463"/>
    </location>
</feature>
<dbReference type="GO" id="GO:0008270">
    <property type="term" value="F:zinc ion binding"/>
    <property type="evidence" value="ECO:0007669"/>
    <property type="project" value="UniProtKB-KW"/>
</dbReference>
<reference evidence="5" key="1">
    <citation type="journal article" date="2011" name="Nat. Commun.">
        <title>Effector diversification within compartments of the Leptosphaeria maculans genome affected by Repeat-Induced Point mutations.</title>
        <authorList>
            <person name="Rouxel T."/>
            <person name="Grandaubert J."/>
            <person name="Hane J.K."/>
            <person name="Hoede C."/>
            <person name="van de Wouw A.P."/>
            <person name="Couloux A."/>
            <person name="Dominguez V."/>
            <person name="Anthouard V."/>
            <person name="Bally P."/>
            <person name="Bourras S."/>
            <person name="Cozijnsen A.J."/>
            <person name="Ciuffetti L.M."/>
            <person name="Degrave A."/>
            <person name="Dilmaghani A."/>
            <person name="Duret L."/>
            <person name="Fudal I."/>
            <person name="Goodwin S.B."/>
            <person name="Gout L."/>
            <person name="Glaser N."/>
            <person name="Linglin J."/>
            <person name="Kema G.H.J."/>
            <person name="Lapalu N."/>
            <person name="Lawrence C.B."/>
            <person name="May K."/>
            <person name="Meyer M."/>
            <person name="Ollivier B."/>
            <person name="Poulain J."/>
            <person name="Schoch C.L."/>
            <person name="Simon A."/>
            <person name="Spatafora J.W."/>
            <person name="Stachowiak A."/>
            <person name="Turgeon B.G."/>
            <person name="Tyler B.M."/>
            <person name="Vincent D."/>
            <person name="Weissenbach J."/>
            <person name="Amselem J."/>
            <person name="Quesneville H."/>
            <person name="Oliver R.P."/>
            <person name="Wincker P."/>
            <person name="Balesdent M.-H."/>
            <person name="Howlett B.J."/>
        </authorList>
    </citation>
    <scope>NUCLEOTIDE SEQUENCE [LARGE SCALE GENOMIC DNA]</scope>
    <source>
        <strain evidence="5">JN3 / isolate v23.1.3 / race Av1-4-5-6-7-8</strain>
    </source>
</reference>
<dbReference type="OMA" id="RVRDCPE"/>
<dbReference type="Pfam" id="PF00098">
    <property type="entry name" value="zf-CCHC"/>
    <property type="match status" value="6"/>
</dbReference>
<dbReference type="HOGENOM" id="CLU_024213_0_0_1"/>
<proteinExistence type="predicted"/>
<dbReference type="SMART" id="SM00343">
    <property type="entry name" value="ZnF_C2HC"/>
    <property type="match status" value="11"/>
</dbReference>
<feature type="domain" description="CCHC-type" evidence="3">
    <location>
        <begin position="202"/>
        <end position="217"/>
    </location>
</feature>
<feature type="region of interest" description="Disordered" evidence="2">
    <location>
        <begin position="603"/>
        <end position="622"/>
    </location>
</feature>
<dbReference type="EMBL" id="FP929139">
    <property type="protein sequence ID" value="CBY01285.1"/>
    <property type="molecule type" value="Genomic_DNA"/>
</dbReference>
<sequence length="622" mass="67940">MLVKSYYRPELPYLGITFLFPICVKFFHLPHPVPSFINISFTRKSNLSLSVINFFFYFPPRFYLHQLFQPWEVVPRELLPSPYRSFPSTALASHSPITTRTLPGNEPHALFFYYFQTCLATPLGTAIFFGNNDTPLGSSVRMGWDTGNDARASAWNVDTVGGGADVWNTGGAAAAGSWGGGDDIAGSWGATGAGGDGGDQTCRVCHQTGHFARDCPEAPAGGGLTGECYNCGEVGHNKADCTNPRVERAFTGTCNGCGVEGHTIRDCPSQKCKLCDQPGHRALECKSRRIVNWTGIPELDDVSAWAALIDAANAMDLDTFRTCLRAYARATMDKFSLPDVEKALREDNKGIYLIAKPQELAANLTIVDLVGNPDRDYVLSFQKFAKPRRVKMAEGWPASPEENMVRLSSAGFVEDRGVPLCGNCGELGHVRKHCKQEQPERQSHQPEITCVNCHEIGHRARDCNKERLNPHACRNCKKDGHNSKDCPEPRSAEGVECRKCMQTGHFSKDCPNVAARTCRNCDSTEHIAKDCDQPKNPDKTQCRNCDLTGHFSRDCPKPRDYSRVKCSNCGDMGHTIKRCNAPIAEDDGDAGGGGWGDVGGTTDAAPAIGTGENSWDTGGGVW</sequence>
<feature type="domain" description="CCHC-type" evidence="3">
    <location>
        <begin position="254"/>
        <end position="269"/>
    </location>
</feature>
<dbReference type="GO" id="GO:0005730">
    <property type="term" value="C:nucleolus"/>
    <property type="evidence" value="ECO:0007669"/>
    <property type="project" value="TreeGrafter"/>
</dbReference>
<feature type="domain" description="CCHC-type" evidence="3">
    <location>
        <begin position="228"/>
        <end position="243"/>
    </location>
</feature>
<feature type="domain" description="CCHC-type" evidence="3">
    <location>
        <begin position="473"/>
        <end position="488"/>
    </location>
</feature>
<evidence type="ECO:0000259" key="3">
    <source>
        <dbReference type="PROSITE" id="PS50158"/>
    </source>
</evidence>
<dbReference type="GeneID" id="13286498"/>
<dbReference type="Proteomes" id="UP000002668">
    <property type="component" value="Genome"/>
</dbReference>
<accession>E5ADJ6</accession>
<feature type="domain" description="CCHC-type" evidence="3">
    <location>
        <begin position="421"/>
        <end position="436"/>
    </location>
</feature>
<organism evidence="4 5">
    <name type="scientific">Leptosphaeria maculans (strain JN3 / isolate v23.1.3 / race Av1-4-5-6-7-8)</name>
    <name type="common">Blackleg fungus</name>
    <name type="synonym">Phoma lingam</name>
    <dbReference type="NCBI Taxonomy" id="985895"/>
    <lineage>
        <taxon>Eukaryota</taxon>
        <taxon>Fungi</taxon>
        <taxon>Dikarya</taxon>
        <taxon>Ascomycota</taxon>
        <taxon>Pezizomycotina</taxon>
        <taxon>Dothideomycetes</taxon>
        <taxon>Pleosporomycetidae</taxon>
        <taxon>Pleosporales</taxon>
        <taxon>Pleosporineae</taxon>
        <taxon>Leptosphaeriaceae</taxon>
        <taxon>Plenodomus</taxon>
        <taxon>Plenodomus lingam/Leptosphaeria maculans species complex</taxon>
    </lineage>
</organism>
<dbReference type="STRING" id="985895.E5ADJ6"/>
<name>E5ADJ6_LEPMJ</name>
<evidence type="ECO:0000256" key="2">
    <source>
        <dbReference type="SAM" id="MobiDB-lite"/>
    </source>
</evidence>
<evidence type="ECO:0000313" key="4">
    <source>
        <dbReference type="EMBL" id="CBY01285.1"/>
    </source>
</evidence>
<evidence type="ECO:0000256" key="1">
    <source>
        <dbReference type="PROSITE-ProRule" id="PRU00047"/>
    </source>
</evidence>
<dbReference type="VEuPathDB" id="FungiDB:LEMA_P000720.1"/>